<dbReference type="RefSeq" id="WP_091648249.1">
    <property type="nucleotide sequence ID" value="NZ_FMHW01000002.1"/>
</dbReference>
<reference evidence="3" key="1">
    <citation type="submission" date="2016-06" db="EMBL/GenBank/DDBJ databases">
        <authorList>
            <person name="Varghese N."/>
            <person name="Submissions Spin"/>
        </authorList>
    </citation>
    <scope>NUCLEOTIDE SEQUENCE [LARGE SCALE GENOMIC DNA]</scope>
    <source>
        <strain evidence="3">DSM 43817</strain>
    </source>
</reference>
<evidence type="ECO:0008006" key="4">
    <source>
        <dbReference type="Google" id="ProtNLM"/>
    </source>
</evidence>
<sequence length="367" mass="40174">MTRSQEETLRAVVHELAGAAERVPGLAAAALTQGRRLRRRRRAATAGGATLAVLALVTPFLLLRPERAAPDPTAPTPTVTPSVVVHPTPGADWTTRPLVLPGGWVVVGATSTGTPARTGYVLNRHRDTYLTNNRYEEVWAAPRGTVAVAVDYDRPQETGLVDMVTGRVRWVRTGQPTLNPHWSPDGSRLVLTLHRKDSGEDSFGVLDTNGRFRTFPVDTRVRYFCTDWCVFTWSPDGREVMLQQTDPAAQLSESEPHARRGVQFFSADDGRPTRFVAMPGDPAGPWAWSPDGRLVVVKGQTGPLLVEVATGKVWGSAPAEDAVWVGNDRLLYRDGDGMVLTRLDGQKLERQPLPQELGFLQLSLAPR</sequence>
<dbReference type="Gene3D" id="2.120.10.30">
    <property type="entry name" value="TolB, C-terminal domain"/>
    <property type="match status" value="1"/>
</dbReference>
<protein>
    <recommendedName>
        <fullName evidence="4">WD40-like Beta Propeller Repeat</fullName>
    </recommendedName>
</protein>
<feature type="transmembrane region" description="Helical" evidence="1">
    <location>
        <begin position="43"/>
        <end position="63"/>
    </location>
</feature>
<dbReference type="Proteomes" id="UP000198959">
    <property type="component" value="Unassembled WGS sequence"/>
</dbReference>
<dbReference type="STRING" id="145854.GA0074692_5134"/>
<dbReference type="EMBL" id="FMHW01000002">
    <property type="protein sequence ID" value="SCL38786.1"/>
    <property type="molecule type" value="Genomic_DNA"/>
</dbReference>
<evidence type="ECO:0000256" key="1">
    <source>
        <dbReference type="SAM" id="Phobius"/>
    </source>
</evidence>
<keyword evidence="1" id="KW-1133">Transmembrane helix</keyword>
<dbReference type="InterPro" id="IPR011042">
    <property type="entry name" value="6-blade_b-propeller_TolB-like"/>
</dbReference>
<proteinExistence type="predicted"/>
<name>A0A1C6TAF5_9ACTN</name>
<dbReference type="AlphaFoldDB" id="A0A1C6TAF5"/>
<accession>A0A1C6TAF5</accession>
<gene>
    <name evidence="2" type="ORF">GA0074692_5134</name>
</gene>
<keyword evidence="1" id="KW-0472">Membrane</keyword>
<keyword evidence="1" id="KW-0812">Transmembrane</keyword>
<evidence type="ECO:0000313" key="3">
    <source>
        <dbReference type="Proteomes" id="UP000198959"/>
    </source>
</evidence>
<evidence type="ECO:0000313" key="2">
    <source>
        <dbReference type="EMBL" id="SCL38786.1"/>
    </source>
</evidence>
<keyword evidence="3" id="KW-1185">Reference proteome</keyword>
<dbReference type="OrthoDB" id="3516511at2"/>
<organism evidence="2 3">
    <name type="scientific">Micromonospora pallida</name>
    <dbReference type="NCBI Taxonomy" id="145854"/>
    <lineage>
        <taxon>Bacteria</taxon>
        <taxon>Bacillati</taxon>
        <taxon>Actinomycetota</taxon>
        <taxon>Actinomycetes</taxon>
        <taxon>Micromonosporales</taxon>
        <taxon>Micromonosporaceae</taxon>
        <taxon>Micromonospora</taxon>
    </lineage>
</organism>
<dbReference type="SUPFAM" id="SSF82171">
    <property type="entry name" value="DPP6 N-terminal domain-like"/>
    <property type="match status" value="1"/>
</dbReference>